<dbReference type="InterPro" id="IPR003673">
    <property type="entry name" value="CoA-Trfase_fam_III"/>
</dbReference>
<dbReference type="Gene3D" id="3.40.50.10540">
    <property type="entry name" value="Crotonobetainyl-coa:carnitine coa-transferase, domain 1"/>
    <property type="match status" value="1"/>
</dbReference>
<evidence type="ECO:0000256" key="1">
    <source>
        <dbReference type="ARBA" id="ARBA00022679"/>
    </source>
</evidence>
<gene>
    <name evidence="3" type="ORF">FNH08_00455</name>
</gene>
<dbReference type="InterPro" id="IPR044855">
    <property type="entry name" value="CoA-Trfase_III_dom3_sf"/>
</dbReference>
<dbReference type="Proteomes" id="UP000400924">
    <property type="component" value="Unassembled WGS sequence"/>
</dbReference>
<dbReference type="InterPro" id="IPR023606">
    <property type="entry name" value="CoA-Trfase_III_dom_1_sf"/>
</dbReference>
<sequence length="390" mass="40891">MTALSGLRIADFSRILAGPLTTMLLADLGAEVVKIERPDGGDDTRAWGPPYTPDGRATYFLAVNRNKHSVVLDLATEEGRKRAQDLAVDSGIVVENFRPGVMDRLGLGYEELAARRPDLIYCSISAFGSGGGASLPGYDLIVQAVGGLMSITGSPDDEPQKVGVAVIDVITGLYAAVGVVSAVRHRERTGEGQRIEVDLLSCALAALSNQASGYTAGGVVPTRLGNVHPSIAPYETLPTGDGELAVAVGNDRQFRSMCTVLGASELGSDPRFVVNTARVAHREALRTELTARLVTDGAQVWAQRLNDAGVPAGPVNDIAAAFEFARTLGLEPTVDIDGTVVTRNPLRMGGTPVSYRLPPPPLAEDGQGPRWADQDAAGTEAAGPPAPYET</sequence>
<keyword evidence="1 3" id="KW-0808">Transferase</keyword>
<organism evidence="3 4">
    <name type="scientific">Streptomyces spongiae</name>
    <dbReference type="NCBI Taxonomy" id="565072"/>
    <lineage>
        <taxon>Bacteria</taxon>
        <taxon>Bacillati</taxon>
        <taxon>Actinomycetota</taxon>
        <taxon>Actinomycetes</taxon>
        <taxon>Kitasatosporales</taxon>
        <taxon>Streptomycetaceae</taxon>
        <taxon>Streptomyces</taxon>
    </lineage>
</organism>
<accession>A0A5N8X8H6</accession>
<name>A0A5N8X8H6_9ACTN</name>
<dbReference type="Pfam" id="PF02515">
    <property type="entry name" value="CoA_transf_3"/>
    <property type="match status" value="1"/>
</dbReference>
<keyword evidence="4" id="KW-1185">Reference proteome</keyword>
<feature type="region of interest" description="Disordered" evidence="2">
    <location>
        <begin position="345"/>
        <end position="390"/>
    </location>
</feature>
<dbReference type="EMBL" id="VJZC01000001">
    <property type="protein sequence ID" value="MPY55712.1"/>
    <property type="molecule type" value="Genomic_DNA"/>
</dbReference>
<dbReference type="GO" id="GO:0008410">
    <property type="term" value="F:CoA-transferase activity"/>
    <property type="evidence" value="ECO:0007669"/>
    <property type="project" value="TreeGrafter"/>
</dbReference>
<dbReference type="PANTHER" id="PTHR48207:SF3">
    <property type="entry name" value="SUCCINATE--HYDROXYMETHYLGLUTARATE COA-TRANSFERASE"/>
    <property type="match status" value="1"/>
</dbReference>
<comment type="caution">
    <text evidence="3">The sequence shown here is derived from an EMBL/GenBank/DDBJ whole genome shotgun (WGS) entry which is preliminary data.</text>
</comment>
<protein>
    <submittedName>
        <fullName evidence="3">CoA transferase</fullName>
    </submittedName>
</protein>
<evidence type="ECO:0000313" key="3">
    <source>
        <dbReference type="EMBL" id="MPY55712.1"/>
    </source>
</evidence>
<dbReference type="OrthoDB" id="9797653at2"/>
<dbReference type="AlphaFoldDB" id="A0A5N8X8H6"/>
<dbReference type="Gene3D" id="3.30.1540.10">
    <property type="entry name" value="formyl-coa transferase, domain 3"/>
    <property type="match status" value="1"/>
</dbReference>
<dbReference type="RefSeq" id="WP_152769189.1">
    <property type="nucleotide sequence ID" value="NZ_VJZC01000001.1"/>
</dbReference>
<evidence type="ECO:0000256" key="2">
    <source>
        <dbReference type="SAM" id="MobiDB-lite"/>
    </source>
</evidence>
<dbReference type="PANTHER" id="PTHR48207">
    <property type="entry name" value="SUCCINATE--HYDROXYMETHYLGLUTARATE COA-TRANSFERASE"/>
    <property type="match status" value="1"/>
</dbReference>
<dbReference type="SUPFAM" id="SSF89796">
    <property type="entry name" value="CoA-transferase family III (CaiB/BaiF)"/>
    <property type="match status" value="1"/>
</dbReference>
<evidence type="ECO:0000313" key="4">
    <source>
        <dbReference type="Proteomes" id="UP000400924"/>
    </source>
</evidence>
<reference evidence="3 4" key="1">
    <citation type="submission" date="2019-07" db="EMBL/GenBank/DDBJ databases">
        <title>New species of Amycolatopsis and Streptomyces.</title>
        <authorList>
            <person name="Duangmal K."/>
            <person name="Teo W.F.A."/>
            <person name="Lipun K."/>
        </authorList>
    </citation>
    <scope>NUCLEOTIDE SEQUENCE [LARGE SCALE GENOMIC DNA]</scope>
    <source>
        <strain evidence="3 4">NBRC 106415</strain>
    </source>
</reference>
<dbReference type="InterPro" id="IPR050483">
    <property type="entry name" value="CoA-transferase_III_domain"/>
</dbReference>
<proteinExistence type="predicted"/>